<evidence type="ECO:0000256" key="8">
    <source>
        <dbReference type="ARBA" id="ARBA00023125"/>
    </source>
</evidence>
<reference evidence="15" key="3">
    <citation type="submission" date="2025-09" db="UniProtKB">
        <authorList>
            <consortium name="Ensembl"/>
        </authorList>
    </citation>
    <scope>IDENTIFICATION</scope>
</reference>
<keyword evidence="10 13" id="KW-0539">Nucleus</keyword>
<comment type="function">
    <text evidence="13">DNA-binding transcription regulator that regulates endothelial cell proliferation and G1/S cell-cycle progression. Specifically binds the 5'-[AT]NTNN[GT]GGCA[AGT]-3' core DNA sequence and acts by modulating expression of pRB-E2F cell-cycle target genes.</text>
</comment>
<evidence type="ECO:0000256" key="7">
    <source>
        <dbReference type="ARBA" id="ARBA00023054"/>
    </source>
</evidence>
<keyword evidence="7 13" id="KW-0175">Coiled coil</keyword>
<dbReference type="PANTHER" id="PTHR46600:SF1">
    <property type="entry name" value="THAP DOMAIN-CONTAINING PROTEIN 1"/>
    <property type="match status" value="1"/>
</dbReference>
<protein>
    <recommendedName>
        <fullName evidence="13">THAP domain-containing protein 1</fullName>
    </recommendedName>
</protein>
<evidence type="ECO:0000256" key="10">
    <source>
        <dbReference type="ARBA" id="ARBA00023242"/>
    </source>
</evidence>
<dbReference type="GO" id="GO:0005654">
    <property type="term" value="C:nucleoplasm"/>
    <property type="evidence" value="ECO:0007669"/>
    <property type="project" value="UniProtKB-SubCell"/>
</dbReference>
<evidence type="ECO:0000313" key="16">
    <source>
        <dbReference type="Proteomes" id="UP000472265"/>
    </source>
</evidence>
<dbReference type="SUPFAM" id="SSF57716">
    <property type="entry name" value="Glucocorticoid receptor-like (DNA-binding domain)"/>
    <property type="match status" value="1"/>
</dbReference>
<evidence type="ECO:0000259" key="14">
    <source>
        <dbReference type="PROSITE" id="PS50950"/>
    </source>
</evidence>
<proteinExistence type="inferred from homology"/>
<keyword evidence="3" id="KW-0479">Metal-binding</keyword>
<reference evidence="15" key="2">
    <citation type="submission" date="2025-08" db="UniProtKB">
        <authorList>
            <consortium name="Ensembl"/>
        </authorList>
    </citation>
    <scope>IDENTIFICATION</scope>
</reference>
<evidence type="ECO:0000256" key="12">
    <source>
        <dbReference type="PROSITE-ProRule" id="PRU00309"/>
    </source>
</evidence>
<dbReference type="GO" id="GO:0003700">
    <property type="term" value="F:DNA-binding transcription factor activity"/>
    <property type="evidence" value="ECO:0007669"/>
    <property type="project" value="UniProtKB-UniRule"/>
</dbReference>
<feature type="domain" description="THAP-type" evidence="14">
    <location>
        <begin position="1"/>
        <end position="74"/>
    </location>
</feature>
<dbReference type="InParanoid" id="A0A671X0R3"/>
<evidence type="ECO:0000256" key="13">
    <source>
        <dbReference type="RuleBase" id="RU369073"/>
    </source>
</evidence>
<dbReference type="Pfam" id="PF05485">
    <property type="entry name" value="THAP"/>
    <property type="match status" value="1"/>
</dbReference>
<comment type="subcellular location">
    <subcellularLocation>
        <location evidence="1 13">Nucleus</location>
        <location evidence="1 13">Nucleoplasm</location>
    </subcellularLocation>
</comment>
<dbReference type="InterPro" id="IPR006612">
    <property type="entry name" value="THAP_Znf"/>
</dbReference>
<keyword evidence="4 12" id="KW-0863">Zinc-finger</keyword>
<dbReference type="AlphaFoldDB" id="A0A671X0R3"/>
<accession>A0A671X0R3</accession>
<evidence type="ECO:0000256" key="9">
    <source>
        <dbReference type="ARBA" id="ARBA00023163"/>
    </source>
</evidence>
<dbReference type="GO" id="GO:0043565">
    <property type="term" value="F:sequence-specific DNA binding"/>
    <property type="evidence" value="ECO:0007669"/>
    <property type="project" value="UniProtKB-UniRule"/>
</dbReference>
<dbReference type="InterPro" id="IPR038441">
    <property type="entry name" value="THAP_Znf_sf"/>
</dbReference>
<evidence type="ECO:0000256" key="5">
    <source>
        <dbReference type="ARBA" id="ARBA00022833"/>
    </source>
</evidence>
<dbReference type="SMART" id="SM00980">
    <property type="entry name" value="THAP"/>
    <property type="match status" value="1"/>
</dbReference>
<evidence type="ECO:0000256" key="4">
    <source>
        <dbReference type="ARBA" id="ARBA00022771"/>
    </source>
</evidence>
<evidence type="ECO:0000256" key="2">
    <source>
        <dbReference type="ARBA" id="ARBA00006177"/>
    </source>
</evidence>
<dbReference type="Gene3D" id="6.20.210.20">
    <property type="entry name" value="THAP domain"/>
    <property type="match status" value="1"/>
</dbReference>
<dbReference type="Ensembl" id="ENSSAUT00010047070.1">
    <property type="protein sequence ID" value="ENSSAUP00010044762.1"/>
    <property type="gene ID" value="ENSSAUG00010018710.1"/>
</dbReference>
<keyword evidence="11 13" id="KW-0131">Cell cycle</keyword>
<evidence type="ECO:0000313" key="15">
    <source>
        <dbReference type="Ensembl" id="ENSSAUP00010044762.1"/>
    </source>
</evidence>
<dbReference type="GeneTree" id="ENSGT01150000288403"/>
<dbReference type="Proteomes" id="UP000472265">
    <property type="component" value="Chromosome 1"/>
</dbReference>
<comment type="similarity">
    <text evidence="2 13">Belongs to the THAP1 family.</text>
</comment>
<sequence length="219" mass="23813">GPPRCPLLCRVTALSLFKFPKDDNVRKRWIDFVKRSYCGEFKITTNTRLCSVHFTPDSYSNCHQVKSGYLKSPLTLVIGAELTLSVPGLHPPVPPTAGATIMAAGIMCPPATVSVPPTADALNSAAGIVCPPATLSVPPTTGVQILKVILHRAFCHAHVMLANVIAFNHDMIWPHSDGSNRSGWVCPMTLLAPIVTVGYIIVQYTEEAPSRAWAWFQRL</sequence>
<evidence type="ECO:0000256" key="1">
    <source>
        <dbReference type="ARBA" id="ARBA00004642"/>
    </source>
</evidence>
<dbReference type="InterPro" id="IPR026516">
    <property type="entry name" value="THAP1/10"/>
</dbReference>
<dbReference type="PROSITE" id="PS50950">
    <property type="entry name" value="ZF_THAP"/>
    <property type="match status" value="1"/>
</dbReference>
<dbReference type="SMART" id="SM00692">
    <property type="entry name" value="DM3"/>
    <property type="match status" value="1"/>
</dbReference>
<keyword evidence="6 13" id="KW-0805">Transcription regulation</keyword>
<keyword evidence="5" id="KW-0862">Zinc</keyword>
<keyword evidence="9 13" id="KW-0804">Transcription</keyword>
<evidence type="ECO:0000256" key="3">
    <source>
        <dbReference type="ARBA" id="ARBA00022723"/>
    </source>
</evidence>
<name>A0A671X0R3_SPAAU</name>
<dbReference type="GO" id="GO:0001935">
    <property type="term" value="P:endothelial cell proliferation"/>
    <property type="evidence" value="ECO:0007669"/>
    <property type="project" value="UniProtKB-UniRule"/>
</dbReference>
<keyword evidence="16" id="KW-1185">Reference proteome</keyword>
<dbReference type="PANTHER" id="PTHR46600">
    <property type="entry name" value="THAP DOMAIN-CONTAINING"/>
    <property type="match status" value="1"/>
</dbReference>
<organism evidence="15 16">
    <name type="scientific">Sparus aurata</name>
    <name type="common">Gilthead sea bream</name>
    <dbReference type="NCBI Taxonomy" id="8175"/>
    <lineage>
        <taxon>Eukaryota</taxon>
        <taxon>Metazoa</taxon>
        <taxon>Chordata</taxon>
        <taxon>Craniata</taxon>
        <taxon>Vertebrata</taxon>
        <taxon>Euteleostomi</taxon>
        <taxon>Actinopterygii</taxon>
        <taxon>Neopterygii</taxon>
        <taxon>Teleostei</taxon>
        <taxon>Neoteleostei</taxon>
        <taxon>Acanthomorphata</taxon>
        <taxon>Eupercaria</taxon>
        <taxon>Spariformes</taxon>
        <taxon>Sparidae</taxon>
        <taxon>Sparus</taxon>
    </lineage>
</organism>
<evidence type="ECO:0000256" key="6">
    <source>
        <dbReference type="ARBA" id="ARBA00023015"/>
    </source>
</evidence>
<reference evidence="15" key="1">
    <citation type="submission" date="2021-04" db="EMBL/GenBank/DDBJ databases">
        <authorList>
            <consortium name="Wellcome Sanger Institute Data Sharing"/>
        </authorList>
    </citation>
    <scope>NUCLEOTIDE SEQUENCE [LARGE SCALE GENOMIC DNA]</scope>
</reference>
<keyword evidence="8 12" id="KW-0238">DNA-binding</keyword>
<evidence type="ECO:0000256" key="11">
    <source>
        <dbReference type="ARBA" id="ARBA00023306"/>
    </source>
</evidence>
<dbReference type="GO" id="GO:0008270">
    <property type="term" value="F:zinc ion binding"/>
    <property type="evidence" value="ECO:0007669"/>
    <property type="project" value="UniProtKB-KW"/>
</dbReference>